<accession>A0ACB8XQA6</accession>
<gene>
    <name evidence="1" type="ORF">L6452_38550</name>
</gene>
<dbReference type="Proteomes" id="UP001055879">
    <property type="component" value="Linkage Group LG15"/>
</dbReference>
<reference evidence="1 2" key="2">
    <citation type="journal article" date="2022" name="Mol. Ecol. Resour.">
        <title>The genomes of chicory, endive, great burdock and yacon provide insights into Asteraceae paleo-polyploidization history and plant inulin production.</title>
        <authorList>
            <person name="Fan W."/>
            <person name="Wang S."/>
            <person name="Wang H."/>
            <person name="Wang A."/>
            <person name="Jiang F."/>
            <person name="Liu H."/>
            <person name="Zhao H."/>
            <person name="Xu D."/>
            <person name="Zhang Y."/>
        </authorList>
    </citation>
    <scope>NUCLEOTIDE SEQUENCE [LARGE SCALE GENOMIC DNA]</scope>
    <source>
        <strain evidence="2">cv. Niubang</strain>
    </source>
</reference>
<protein>
    <submittedName>
        <fullName evidence="1">Uncharacterized protein</fullName>
    </submittedName>
</protein>
<evidence type="ECO:0000313" key="2">
    <source>
        <dbReference type="Proteomes" id="UP001055879"/>
    </source>
</evidence>
<proteinExistence type="predicted"/>
<organism evidence="1 2">
    <name type="scientific">Arctium lappa</name>
    <name type="common">Greater burdock</name>
    <name type="synonym">Lappa major</name>
    <dbReference type="NCBI Taxonomy" id="4217"/>
    <lineage>
        <taxon>Eukaryota</taxon>
        <taxon>Viridiplantae</taxon>
        <taxon>Streptophyta</taxon>
        <taxon>Embryophyta</taxon>
        <taxon>Tracheophyta</taxon>
        <taxon>Spermatophyta</taxon>
        <taxon>Magnoliopsida</taxon>
        <taxon>eudicotyledons</taxon>
        <taxon>Gunneridae</taxon>
        <taxon>Pentapetalae</taxon>
        <taxon>asterids</taxon>
        <taxon>campanulids</taxon>
        <taxon>Asterales</taxon>
        <taxon>Asteraceae</taxon>
        <taxon>Carduoideae</taxon>
        <taxon>Cardueae</taxon>
        <taxon>Arctiinae</taxon>
        <taxon>Arctium</taxon>
    </lineage>
</organism>
<evidence type="ECO:0000313" key="1">
    <source>
        <dbReference type="EMBL" id="KAI3672462.1"/>
    </source>
</evidence>
<keyword evidence="2" id="KW-1185">Reference proteome</keyword>
<dbReference type="EMBL" id="CM042061">
    <property type="protein sequence ID" value="KAI3672462.1"/>
    <property type="molecule type" value="Genomic_DNA"/>
</dbReference>
<name>A0ACB8XQA6_ARCLA</name>
<comment type="caution">
    <text evidence="1">The sequence shown here is derived from an EMBL/GenBank/DDBJ whole genome shotgun (WGS) entry which is preliminary data.</text>
</comment>
<reference evidence="2" key="1">
    <citation type="journal article" date="2022" name="Mol. Ecol. Resour.">
        <title>The genomes of chicory, endive, great burdock and yacon provide insights into Asteraceae palaeo-polyploidization history and plant inulin production.</title>
        <authorList>
            <person name="Fan W."/>
            <person name="Wang S."/>
            <person name="Wang H."/>
            <person name="Wang A."/>
            <person name="Jiang F."/>
            <person name="Liu H."/>
            <person name="Zhao H."/>
            <person name="Xu D."/>
            <person name="Zhang Y."/>
        </authorList>
    </citation>
    <scope>NUCLEOTIDE SEQUENCE [LARGE SCALE GENOMIC DNA]</scope>
    <source>
        <strain evidence="2">cv. Niubang</strain>
    </source>
</reference>
<sequence length="270" mass="29189">MKLLVKDKEKPNLDQTEKKTGKERNFPLTEEKPVTEADEGEEGSHGVEDTIMATSSNGQNGCSKESSDGKTSYETKERTGSGNGNKGGSDMGLEVGLDKRLNIGSNNEKGNHGGTCCKRSIKEIREAHFETNVGETQVENSATGVHGGDSKTGSDIMVKSDRVTSQSQEGEKSLIRWRGDCIFERGRVSFHYIKQKASKKNSQSSRNTVMSNRPKLSGGGREKSNSISLSNELRNGDATEGLEEFGKEVGMNWDTDSGAASKKGVSRTDG</sequence>